<dbReference type="EMBL" id="MU825407">
    <property type="protein sequence ID" value="KAJ7391194.1"/>
    <property type="molecule type" value="Genomic_DNA"/>
</dbReference>
<evidence type="ECO:0000313" key="2">
    <source>
        <dbReference type="Proteomes" id="UP001163046"/>
    </source>
</evidence>
<dbReference type="Proteomes" id="UP001163046">
    <property type="component" value="Unassembled WGS sequence"/>
</dbReference>
<accession>A0A9X0A420</accession>
<organism evidence="1 2">
    <name type="scientific">Desmophyllum pertusum</name>
    <dbReference type="NCBI Taxonomy" id="174260"/>
    <lineage>
        <taxon>Eukaryota</taxon>
        <taxon>Metazoa</taxon>
        <taxon>Cnidaria</taxon>
        <taxon>Anthozoa</taxon>
        <taxon>Hexacorallia</taxon>
        <taxon>Scleractinia</taxon>
        <taxon>Caryophylliina</taxon>
        <taxon>Caryophylliidae</taxon>
        <taxon>Desmophyllum</taxon>
    </lineage>
</organism>
<name>A0A9X0A420_9CNID</name>
<proteinExistence type="predicted"/>
<protein>
    <submittedName>
        <fullName evidence="1">Uncharacterized protein</fullName>
    </submittedName>
</protein>
<comment type="caution">
    <text evidence="1">The sequence shown here is derived from an EMBL/GenBank/DDBJ whole genome shotgun (WGS) entry which is preliminary data.</text>
</comment>
<gene>
    <name evidence="1" type="ORF">OS493_019325</name>
</gene>
<dbReference type="OrthoDB" id="5987487at2759"/>
<reference evidence="1" key="1">
    <citation type="submission" date="2023-01" db="EMBL/GenBank/DDBJ databases">
        <title>Genome assembly of the deep-sea coral Lophelia pertusa.</title>
        <authorList>
            <person name="Herrera S."/>
            <person name="Cordes E."/>
        </authorList>
    </citation>
    <scope>NUCLEOTIDE SEQUENCE</scope>
    <source>
        <strain evidence="1">USNM1676648</strain>
        <tissue evidence="1">Polyp</tissue>
    </source>
</reference>
<sequence>MEAAQENDLRREDYWGGFVIDEMKIQENLEMVVKNGKHRLVVFVDLGESHDLMTSLSGKSEPQLATHVLQFIFLSDGEFSFPYIPIPVWSMFSQRPTFIYQASYTLRDKKITYRLKLRKNKTYQPVSFVYIIKHLLVHYGWCGLQQAVCKLHFNGRNPVADKFVTTNVYTGTPMVFIMDPKHNIKKIRNNIEKSNESGKPRCLRIKGKTVTWKKLKDGYNWDQSNMSLPLHERLTTQHFELDPASKMRNHLAEEVLDDKMLFLMQVKCL</sequence>
<dbReference type="AlphaFoldDB" id="A0A9X0A420"/>
<evidence type="ECO:0000313" key="1">
    <source>
        <dbReference type="EMBL" id="KAJ7391194.1"/>
    </source>
</evidence>
<keyword evidence="2" id="KW-1185">Reference proteome</keyword>